<keyword evidence="2" id="KW-1185">Reference proteome</keyword>
<dbReference type="OrthoDB" id="2911799at2"/>
<dbReference type="InParanoid" id="A0A545AI81"/>
<organism evidence="1 2">
    <name type="scientific">Cryptosporangium phraense</name>
    <dbReference type="NCBI Taxonomy" id="2593070"/>
    <lineage>
        <taxon>Bacteria</taxon>
        <taxon>Bacillati</taxon>
        <taxon>Actinomycetota</taxon>
        <taxon>Actinomycetes</taxon>
        <taxon>Cryptosporangiales</taxon>
        <taxon>Cryptosporangiaceae</taxon>
        <taxon>Cryptosporangium</taxon>
    </lineage>
</organism>
<accession>A0A545AI81</accession>
<evidence type="ECO:0000313" key="1">
    <source>
        <dbReference type="EMBL" id="TQS41034.1"/>
    </source>
</evidence>
<reference evidence="1 2" key="1">
    <citation type="submission" date="2019-07" db="EMBL/GenBank/DDBJ databases">
        <title>Cryptosporangium phraense sp. nov., isolated from plant litter.</title>
        <authorList>
            <person name="Suriyachadkun C."/>
        </authorList>
    </citation>
    <scope>NUCLEOTIDE SEQUENCE [LARGE SCALE GENOMIC DNA]</scope>
    <source>
        <strain evidence="1 2">A-T 5661</strain>
    </source>
</reference>
<proteinExistence type="predicted"/>
<dbReference type="AlphaFoldDB" id="A0A545AI81"/>
<dbReference type="Pfam" id="PF10049">
    <property type="entry name" value="DUF2283"/>
    <property type="match status" value="1"/>
</dbReference>
<comment type="caution">
    <text evidence="1">The sequence shown here is derived from an EMBL/GenBank/DDBJ whole genome shotgun (WGS) entry which is preliminary data.</text>
</comment>
<name>A0A545AI81_9ACTN</name>
<protein>
    <submittedName>
        <fullName evidence="1">DUF2283 domain-containing protein</fullName>
    </submittedName>
</protein>
<gene>
    <name evidence="1" type="ORF">FL583_31895</name>
</gene>
<dbReference type="EMBL" id="VIRS01000031">
    <property type="protein sequence ID" value="TQS41034.1"/>
    <property type="molecule type" value="Genomic_DNA"/>
</dbReference>
<dbReference type="Proteomes" id="UP000317982">
    <property type="component" value="Unassembled WGS sequence"/>
</dbReference>
<dbReference type="InterPro" id="IPR019270">
    <property type="entry name" value="DUF2283"/>
</dbReference>
<evidence type="ECO:0000313" key="2">
    <source>
        <dbReference type="Proteomes" id="UP000317982"/>
    </source>
</evidence>
<sequence>MRVTVDLEADAAYVEIADDVKDGEAVEQVVIDRPGRGDVVLDFDVDGHLLGVEIIGAAGLLRRSVLVAADRT</sequence>